<evidence type="ECO:0000259" key="3">
    <source>
        <dbReference type="Pfam" id="PF17829"/>
    </source>
</evidence>
<comment type="caution">
    <text evidence="4">The sequence shown here is derived from an EMBL/GenBank/DDBJ whole genome shotgun (WGS) entry which is preliminary data.</text>
</comment>
<organism evidence="4 5">
    <name type="scientific">Stakelama marina</name>
    <dbReference type="NCBI Taxonomy" id="2826939"/>
    <lineage>
        <taxon>Bacteria</taxon>
        <taxon>Pseudomonadati</taxon>
        <taxon>Pseudomonadota</taxon>
        <taxon>Alphaproteobacteria</taxon>
        <taxon>Sphingomonadales</taxon>
        <taxon>Sphingomonadaceae</taxon>
        <taxon>Stakelama</taxon>
    </lineage>
</organism>
<accession>A0A8T4ID09</accession>
<dbReference type="InterPro" id="IPR029018">
    <property type="entry name" value="Hex-like_dom2"/>
</dbReference>
<dbReference type="Pfam" id="PF17829">
    <property type="entry name" value="GH115_C"/>
    <property type="match status" value="1"/>
</dbReference>
<keyword evidence="1 4" id="KW-0378">Hydrolase</keyword>
<evidence type="ECO:0000313" key="5">
    <source>
        <dbReference type="Proteomes" id="UP000676996"/>
    </source>
</evidence>
<evidence type="ECO:0000256" key="1">
    <source>
        <dbReference type="ARBA" id="ARBA00022801"/>
    </source>
</evidence>
<gene>
    <name evidence="4" type="ORF">J7S20_07175</name>
</gene>
<dbReference type="Gene3D" id="3.30.379.10">
    <property type="entry name" value="Chitobiase/beta-hexosaminidase domain 2-like"/>
    <property type="match status" value="1"/>
</dbReference>
<feature type="signal peptide" evidence="2">
    <location>
        <begin position="1"/>
        <end position="24"/>
    </location>
</feature>
<name>A0A8T4ID09_9SPHN</name>
<dbReference type="GO" id="GO:0016787">
    <property type="term" value="F:hydrolase activity"/>
    <property type="evidence" value="ECO:0007669"/>
    <property type="project" value="UniProtKB-KW"/>
</dbReference>
<feature type="domain" description="Gylcosyl hydrolase 115 C-terminal" evidence="3">
    <location>
        <begin position="686"/>
        <end position="819"/>
    </location>
</feature>
<dbReference type="PANTHER" id="PTHR37842">
    <property type="match status" value="1"/>
</dbReference>
<protein>
    <submittedName>
        <fullName evidence="4">Glycosyl hydrolase 115 family protein</fullName>
    </submittedName>
</protein>
<dbReference type="InterPro" id="IPR031924">
    <property type="entry name" value="GH115"/>
</dbReference>
<dbReference type="InterPro" id="IPR042301">
    <property type="entry name" value="GH115_sf"/>
</dbReference>
<evidence type="ECO:0000313" key="4">
    <source>
        <dbReference type="EMBL" id="MBR0552281.1"/>
    </source>
</evidence>
<dbReference type="EMBL" id="JAGRQC010000002">
    <property type="protein sequence ID" value="MBR0552281.1"/>
    <property type="molecule type" value="Genomic_DNA"/>
</dbReference>
<dbReference type="Gene3D" id="1.20.58.2150">
    <property type="match status" value="1"/>
</dbReference>
<dbReference type="Proteomes" id="UP000676996">
    <property type="component" value="Unassembled WGS sequence"/>
</dbReference>
<keyword evidence="2" id="KW-0732">Signal</keyword>
<evidence type="ECO:0000256" key="2">
    <source>
        <dbReference type="SAM" id="SignalP"/>
    </source>
</evidence>
<dbReference type="RefSeq" id="WP_284053571.1">
    <property type="nucleotide sequence ID" value="NZ_JAGRQC010000002.1"/>
</dbReference>
<reference evidence="4" key="1">
    <citation type="submission" date="2021-04" db="EMBL/GenBank/DDBJ databases">
        <title>Ouciella asimina sp. nov., isolated from the surface seawater in the hydrothermal field of Okinawa Trough.</title>
        <authorList>
            <person name="Shuang W."/>
        </authorList>
    </citation>
    <scope>NUCLEOTIDE SEQUENCE</scope>
    <source>
        <strain evidence="4">LXI357</strain>
    </source>
</reference>
<dbReference type="InterPro" id="IPR041437">
    <property type="entry name" value="GH115_C"/>
</dbReference>
<sequence length="821" mass="90885">MGRSWLWRPVAAALLLLAPVVARACDTPVSACEDESTGALQLVGGDAPVTVMVSAGEDRGVLHAVSDLRGDIASVGGAQPVSATYLPNKAASAVMVGTIGRSAWLDRLARSGKLDLSGLKGQWEGYVEQVVDSPAPGIDRALVIAGSDRRGTIYGVYDISAKIGVSPWNWWADVPPRHHDALWLTPGRVADHPTVKYRGIFLNDEEPALGTWVRSHFGGFNHKFYQKLYPLILRLKGNFLWPAMWGKSLWDDDPLSAPLANEYGVVLGTSHHEPMGRSQIEWARYGSGPWDYTTNARRLNEFWRKGMERRDGNETLVTVGMRGDGDKPMTQGTATKLLERIVGDQRAIIADTTGKPAADTPQVWALYKEVQDYYDQGMRVPDDVTLLFSDDNWGNIRRLPEPGKTRPGGYGVYYHFDYVGGPRNYKWIDTNAITRVWQQMEMAHAYGADRLWIVNVGDLKPMEYPISFFLDMAWNPDAMTPGAMERYPDRWAAQQFGPDHAQQIGALIARYGALASRRKPELIDASTYGLSEWASVVKDWNDLEARARKAEAALPADMHDAYYELVLHRIAAMANLHRLYYAVARNHRAARDGDAAAAKRYAEEARKAFAEDKAIRHVYEDRIADGKWTGMMAQTHIGYTSWNDPSQDIMPDLWTPEDSKAAANPKSGSDVVASFLPVSGDMRSGHGFTWRTIPKFDWEGAAVIASPVTGNAIEHPGGDTPSISHDFSVDSAGPVTVRVRTAPGLDVRGRGEHRYAVSIDGGAPRIVNLLDGEDEASWGRAVADNARFAETRFDLARAGKHMVHIWLVDPQVVFEKVSIRR</sequence>
<proteinExistence type="predicted"/>
<dbReference type="Gene3D" id="3.20.20.520">
    <property type="entry name" value="Glycosyl hydrolase family 115"/>
    <property type="match status" value="1"/>
</dbReference>
<dbReference type="Pfam" id="PF15979">
    <property type="entry name" value="Glyco_hydro_115"/>
    <property type="match status" value="1"/>
</dbReference>
<dbReference type="AlphaFoldDB" id="A0A8T4ID09"/>
<dbReference type="Gene3D" id="2.60.120.1620">
    <property type="match status" value="1"/>
</dbReference>
<dbReference type="GO" id="GO:0005975">
    <property type="term" value="P:carbohydrate metabolic process"/>
    <property type="evidence" value="ECO:0007669"/>
    <property type="project" value="UniProtKB-ARBA"/>
</dbReference>
<dbReference type="SUPFAM" id="SSF55545">
    <property type="entry name" value="beta-N-acetylhexosaminidase-like domain"/>
    <property type="match status" value="1"/>
</dbReference>
<feature type="chain" id="PRO_5035925642" evidence="2">
    <location>
        <begin position="25"/>
        <end position="821"/>
    </location>
</feature>
<keyword evidence="5" id="KW-1185">Reference proteome</keyword>
<dbReference type="PANTHER" id="PTHR37842:SF2">
    <property type="entry name" value="GYLCOSYL HYDROLASE 115 C-TERMINAL DOMAIN-CONTAINING PROTEIN"/>
    <property type="match status" value="1"/>
</dbReference>